<evidence type="ECO:0000313" key="1">
    <source>
        <dbReference type="EMBL" id="SEW06429.1"/>
    </source>
</evidence>
<protein>
    <submittedName>
        <fullName evidence="1">Bacteriocin-type signal sequence-containing protein</fullName>
    </submittedName>
</protein>
<dbReference type="NCBIfam" id="TIGR01847">
    <property type="entry name" value="bacteriocin_sig"/>
    <property type="match status" value="1"/>
</dbReference>
<dbReference type="RefSeq" id="WP_143065744.1">
    <property type="nucleotide sequence ID" value="NZ_FOIQ01000003.1"/>
</dbReference>
<accession>A0A1I0NXN0</accession>
<sequence>MKKNFMNALSNEELAKINGGVAPDKDGKTCTEHGLEKFLHPFDPIGPSFPFPLN</sequence>
<name>A0A1I0NXN0_9BACT</name>
<dbReference type="Proteomes" id="UP000199373">
    <property type="component" value="Unassembled WGS sequence"/>
</dbReference>
<dbReference type="InterPro" id="IPR010133">
    <property type="entry name" value="Bacteriocin_signal_seq"/>
</dbReference>
<keyword evidence="2" id="KW-1185">Reference proteome</keyword>
<evidence type="ECO:0000313" key="2">
    <source>
        <dbReference type="Proteomes" id="UP000199373"/>
    </source>
</evidence>
<dbReference type="EMBL" id="FOIQ01000003">
    <property type="protein sequence ID" value="SEW06429.1"/>
    <property type="molecule type" value="Genomic_DNA"/>
</dbReference>
<reference evidence="1 2" key="1">
    <citation type="submission" date="2016-10" db="EMBL/GenBank/DDBJ databases">
        <authorList>
            <person name="de Groot N.N."/>
        </authorList>
    </citation>
    <scope>NUCLEOTIDE SEQUENCE [LARGE SCALE GENOMIC DNA]</scope>
    <source>
        <strain evidence="1 2">TC2-24</strain>
    </source>
</reference>
<proteinExistence type="predicted"/>
<gene>
    <name evidence="1" type="ORF">SAMN04487850_1421</name>
</gene>
<organism evidence="1 2">
    <name type="scientific">Prevotella aff. ruminicola Tc2-24</name>
    <dbReference type="NCBI Taxonomy" id="81582"/>
    <lineage>
        <taxon>Bacteria</taxon>
        <taxon>Pseudomonadati</taxon>
        <taxon>Bacteroidota</taxon>
        <taxon>Bacteroidia</taxon>
        <taxon>Bacteroidales</taxon>
        <taxon>Prevotellaceae</taxon>
        <taxon>Prevotella</taxon>
    </lineage>
</organism>
<dbReference type="AlphaFoldDB" id="A0A1I0NXN0"/>